<evidence type="ECO:0000313" key="5">
    <source>
        <dbReference type="EMBL" id="XBS69218.1"/>
    </source>
</evidence>
<sequence>MRLAEFVTCFPKQDFSDGNAVLRNSDWVPNYDGNWECWSKEAWFEEKRNRQEALKRIEDCYDYRQEVLDLSHLGLRCLPILPHQVKFLDVSHNKLTGLPYPYPTKLIRVNLCNNNIKTVPRKLLYNVDELILTGNPLNKKFKKDIALPDHDPCYI</sequence>
<name>A0AAU7Q7Z8_9GAMM</name>
<dbReference type="PANTHER" id="PTHR47114:SF2">
    <property type="entry name" value="OLIGODENDROCYTE-MYELIN GLYCOPROTEIN"/>
    <property type="match status" value="1"/>
</dbReference>
<protein>
    <recommendedName>
        <fullName evidence="6">Leucine-rich repeat domain-containing protein</fullName>
    </recommendedName>
</protein>
<dbReference type="PANTHER" id="PTHR47114">
    <property type="match status" value="1"/>
</dbReference>
<dbReference type="Pfam" id="PF00560">
    <property type="entry name" value="LRR_1"/>
    <property type="match status" value="1"/>
</dbReference>
<evidence type="ECO:0000256" key="3">
    <source>
        <dbReference type="ARBA" id="ARBA00022614"/>
    </source>
</evidence>
<dbReference type="GO" id="GO:0005576">
    <property type="term" value="C:extracellular region"/>
    <property type="evidence" value="ECO:0007669"/>
    <property type="project" value="UniProtKB-SubCell"/>
</dbReference>
<evidence type="ECO:0000256" key="1">
    <source>
        <dbReference type="ARBA" id="ARBA00004613"/>
    </source>
</evidence>
<dbReference type="EMBL" id="CP157947">
    <property type="protein sequence ID" value="XBS69218.1"/>
    <property type="molecule type" value="Genomic_DNA"/>
</dbReference>
<reference evidence="5" key="1">
    <citation type="submission" date="2024-06" db="EMBL/GenBank/DDBJ databases">
        <authorList>
            <person name="Coelho C."/>
            <person name="Bento M."/>
            <person name="Garcia E."/>
            <person name="Camelo A."/>
            <person name="Brandao I."/>
            <person name="Espirito Santo C."/>
            <person name="Trovao J."/>
            <person name="Verissimo A."/>
            <person name="Costa J."/>
            <person name="Tiago I."/>
        </authorList>
    </citation>
    <scope>NUCLEOTIDE SEQUENCE</scope>
    <source>
        <strain evidence="5">KWT182</strain>
    </source>
</reference>
<accession>A0AAU7Q7Z8</accession>
<proteinExistence type="inferred from homology"/>
<comment type="subcellular location">
    <subcellularLocation>
        <location evidence="1">Secreted</location>
    </subcellularLocation>
</comment>
<dbReference type="InterPro" id="IPR032675">
    <property type="entry name" value="LRR_dom_sf"/>
</dbReference>
<keyword evidence="4" id="KW-0677">Repeat</keyword>
<dbReference type="InterPro" id="IPR051071">
    <property type="entry name" value="LRR-bact_E3_ubiq_ligases"/>
</dbReference>
<dbReference type="InterPro" id="IPR001611">
    <property type="entry name" value="Leu-rich_rpt"/>
</dbReference>
<evidence type="ECO:0008006" key="6">
    <source>
        <dbReference type="Google" id="ProtNLM"/>
    </source>
</evidence>
<dbReference type="Gene3D" id="3.80.10.10">
    <property type="entry name" value="Ribonuclease Inhibitor"/>
    <property type="match status" value="1"/>
</dbReference>
<evidence type="ECO:0000256" key="4">
    <source>
        <dbReference type="ARBA" id="ARBA00022737"/>
    </source>
</evidence>
<comment type="similarity">
    <text evidence="2">Belongs to the LRR-containing bacterial E3 ligase family.</text>
</comment>
<dbReference type="SUPFAM" id="SSF52058">
    <property type="entry name" value="L domain-like"/>
    <property type="match status" value="1"/>
</dbReference>
<organism evidence="5">
    <name type="scientific">Acerihabitans sp. KWT182</name>
    <dbReference type="NCBI Taxonomy" id="3157919"/>
    <lineage>
        <taxon>Bacteria</taxon>
        <taxon>Pseudomonadati</taxon>
        <taxon>Pseudomonadota</taxon>
        <taxon>Gammaproteobacteria</taxon>
        <taxon>Enterobacterales</taxon>
        <taxon>Pectobacteriaceae</taxon>
        <taxon>Acerihabitans</taxon>
    </lineage>
</organism>
<gene>
    <name evidence="5" type="ORF">ABK905_22590</name>
</gene>
<evidence type="ECO:0000256" key="2">
    <source>
        <dbReference type="ARBA" id="ARBA00009868"/>
    </source>
</evidence>
<dbReference type="AlphaFoldDB" id="A0AAU7Q7Z8"/>
<keyword evidence="3" id="KW-0433">Leucine-rich repeat</keyword>